<proteinExistence type="predicted"/>
<feature type="repeat" description="TPR" evidence="1">
    <location>
        <begin position="41"/>
        <end position="74"/>
    </location>
</feature>
<dbReference type="RefSeq" id="WP_012030850.1">
    <property type="nucleotide sequence ID" value="NC_009446.1"/>
</dbReference>
<dbReference type="HOGENOM" id="CLU_1097241_0_0_6"/>
<reference evidence="2 3" key="1">
    <citation type="journal article" date="2007" name="Nat. Biotechnol.">
        <title>Genome sequence and identification of candidate vaccine antigens from the animal pathogen Dichelobacter nodosus.</title>
        <authorList>
            <person name="Myers G.S."/>
            <person name="Parker D."/>
            <person name="Al-Hasani K."/>
            <person name="Kennan R.M."/>
            <person name="Seemann T."/>
            <person name="Ren Q."/>
            <person name="Badger J.H."/>
            <person name="Selengut J.D."/>
            <person name="Deboy R.T."/>
            <person name="Tettelin H."/>
            <person name="Boyce J.D."/>
            <person name="McCarl V.P."/>
            <person name="Han X."/>
            <person name="Nelson W.C."/>
            <person name="Madupu R."/>
            <person name="Mohamoud Y."/>
            <person name="Holley T."/>
            <person name="Fedorova N."/>
            <person name="Khouri H."/>
            <person name="Bottomley S.P."/>
            <person name="Whittington R.J."/>
            <person name="Adler B."/>
            <person name="Songer J.G."/>
            <person name="Rood J.I."/>
            <person name="Paulsen I.T."/>
        </authorList>
    </citation>
    <scope>NUCLEOTIDE SEQUENCE [LARGE SCALE GENOMIC DNA]</scope>
    <source>
        <strain evidence="2 3">VCS1703A</strain>
    </source>
</reference>
<keyword evidence="3" id="KW-1185">Reference proteome</keyword>
<protein>
    <submittedName>
        <fullName evidence="2">Type 4 fimbrial biogenesis protein</fullName>
    </submittedName>
</protein>
<gene>
    <name evidence="2" type="ordered locus">DNO_0515</name>
</gene>
<dbReference type="Proteomes" id="UP000000248">
    <property type="component" value="Chromosome"/>
</dbReference>
<dbReference type="EMBL" id="CP000513">
    <property type="protein sequence ID" value="ABQ14357.1"/>
    <property type="molecule type" value="Genomic_DNA"/>
</dbReference>
<evidence type="ECO:0000313" key="2">
    <source>
        <dbReference type="EMBL" id="ABQ14357.1"/>
    </source>
</evidence>
<dbReference type="eggNOG" id="COG3063">
    <property type="taxonomic scope" value="Bacteria"/>
</dbReference>
<dbReference type="Gene3D" id="1.25.40.10">
    <property type="entry name" value="Tetratricopeptide repeat domain"/>
    <property type="match status" value="1"/>
</dbReference>
<dbReference type="SUPFAM" id="SSF48452">
    <property type="entry name" value="TPR-like"/>
    <property type="match status" value="1"/>
</dbReference>
<evidence type="ECO:0000256" key="1">
    <source>
        <dbReference type="PROSITE-ProRule" id="PRU00339"/>
    </source>
</evidence>
<dbReference type="OrthoDB" id="129043at2"/>
<name>A5EVN2_DICNV</name>
<keyword evidence="1" id="KW-0802">TPR repeat</keyword>
<dbReference type="PROSITE" id="PS51257">
    <property type="entry name" value="PROKAR_LIPOPROTEIN"/>
    <property type="match status" value="1"/>
</dbReference>
<dbReference type="InterPro" id="IPR019734">
    <property type="entry name" value="TPR_rpt"/>
</dbReference>
<dbReference type="PROSITE" id="PS50005">
    <property type="entry name" value="TPR"/>
    <property type="match status" value="1"/>
</dbReference>
<dbReference type="STRING" id="246195.DNO_0515"/>
<dbReference type="AlphaFoldDB" id="A5EVN2"/>
<dbReference type="SMART" id="SM00028">
    <property type="entry name" value="TPR"/>
    <property type="match status" value="3"/>
</dbReference>
<dbReference type="InterPro" id="IPR011990">
    <property type="entry name" value="TPR-like_helical_dom_sf"/>
</dbReference>
<dbReference type="KEGG" id="dno:DNO_0515"/>
<organism evidence="2 3">
    <name type="scientific">Dichelobacter nodosus (strain VCS1703A)</name>
    <dbReference type="NCBI Taxonomy" id="246195"/>
    <lineage>
        <taxon>Bacteria</taxon>
        <taxon>Pseudomonadati</taxon>
        <taxon>Pseudomonadota</taxon>
        <taxon>Gammaproteobacteria</taxon>
        <taxon>Cardiobacteriales</taxon>
        <taxon>Cardiobacteriaceae</taxon>
        <taxon>Dichelobacter</taxon>
    </lineage>
</organism>
<evidence type="ECO:0000313" key="3">
    <source>
        <dbReference type="Proteomes" id="UP000000248"/>
    </source>
</evidence>
<sequence length="253" mass="28348">MKNNHFLGGVAVVCLIVSGCVSTTQSTPNVEPVKPDFNKAYQDYLQLGAHYVSLGRYDLAEPKLKRAIEIDSEPPEAWNVLAVLYEEKRDIAAGNQVYQKLIASHPDYPLGFMNYATFLCKFDRDADRQNLYDKMRRKGREFVPLSYIAAGDCERKRQQDAAAQAQYRQALVFDNKAAGALLPLSELAVAQHDYATALGYLKVMHTYIGYSPESVRLAILAARGTNDRVLEEEMMRIMRGNYGDTPQAKSLGI</sequence>
<accession>A5EVN2</accession>
<dbReference type="Pfam" id="PF13181">
    <property type="entry name" value="TPR_8"/>
    <property type="match status" value="1"/>
</dbReference>